<reference evidence="2 3" key="2">
    <citation type="submission" date="2020-06" db="EMBL/GenBank/DDBJ databases">
        <title>Antribacter stalactiti gen. nov., sp. nov., a new member of the family Nacardiaceae isolated from a cave.</title>
        <authorList>
            <person name="Kim I.S."/>
        </authorList>
    </citation>
    <scope>NUCLEOTIDE SEQUENCE [LARGE SCALE GENOMIC DNA]</scope>
    <source>
        <strain evidence="2 3">YC2-7</strain>
    </source>
</reference>
<gene>
    <name evidence="2" type="ORF">FGL95_24460</name>
</gene>
<name>A0A848KPI1_9NOCA</name>
<protein>
    <submittedName>
        <fullName evidence="2">Heparin-binding hemagglutinin</fullName>
    </submittedName>
</protein>
<evidence type="ECO:0000256" key="1">
    <source>
        <dbReference type="SAM" id="MobiDB-lite"/>
    </source>
</evidence>
<sequence>MTETTKPIEAARKPLYATVGVGEAAVQTLSDVAVEARARVTTLTADVQEQFEALRERFTGLQSSLPDDVAELRTKLTAEELRKIADEYRTIAIDRYSEFAERGEGAIERLRTRPAIEERIEKAEDLYTKAVEAAEEALGTVSERTRTIGEQAAKLANRVAGRAEDTADAAADKVDAATEALPTV</sequence>
<dbReference type="Proteomes" id="UP000535543">
    <property type="component" value="Unassembled WGS sequence"/>
</dbReference>
<organism evidence="2 3">
    <name type="scientific">Antrihabitans stalactiti</name>
    <dbReference type="NCBI Taxonomy" id="2584121"/>
    <lineage>
        <taxon>Bacteria</taxon>
        <taxon>Bacillati</taxon>
        <taxon>Actinomycetota</taxon>
        <taxon>Actinomycetes</taxon>
        <taxon>Mycobacteriales</taxon>
        <taxon>Nocardiaceae</taxon>
        <taxon>Antrihabitans</taxon>
    </lineage>
</organism>
<reference evidence="2 3" key="1">
    <citation type="submission" date="2019-05" db="EMBL/GenBank/DDBJ databases">
        <authorList>
            <person name="Lee S.D."/>
        </authorList>
    </citation>
    <scope>NUCLEOTIDE SEQUENCE [LARGE SCALE GENOMIC DNA]</scope>
    <source>
        <strain evidence="2 3">YC2-7</strain>
    </source>
</reference>
<proteinExistence type="predicted"/>
<comment type="caution">
    <text evidence="2">The sequence shown here is derived from an EMBL/GenBank/DDBJ whole genome shotgun (WGS) entry which is preliminary data.</text>
</comment>
<evidence type="ECO:0000313" key="3">
    <source>
        <dbReference type="Proteomes" id="UP000535543"/>
    </source>
</evidence>
<dbReference type="Gene3D" id="1.20.120.20">
    <property type="entry name" value="Apolipoprotein"/>
    <property type="match status" value="1"/>
</dbReference>
<dbReference type="EMBL" id="VCQU01000010">
    <property type="protein sequence ID" value="NMN98200.1"/>
    <property type="molecule type" value="Genomic_DNA"/>
</dbReference>
<dbReference type="AlphaFoldDB" id="A0A848KPI1"/>
<dbReference type="RefSeq" id="WP_169592125.1">
    <property type="nucleotide sequence ID" value="NZ_VCQU01000010.1"/>
</dbReference>
<keyword evidence="3" id="KW-1185">Reference proteome</keyword>
<accession>A0A848KPI1</accession>
<feature type="region of interest" description="Disordered" evidence="1">
    <location>
        <begin position="162"/>
        <end position="184"/>
    </location>
</feature>
<evidence type="ECO:0000313" key="2">
    <source>
        <dbReference type="EMBL" id="NMN98200.1"/>
    </source>
</evidence>
<dbReference type="SUPFAM" id="SSF58113">
    <property type="entry name" value="Apolipoprotein A-I"/>
    <property type="match status" value="1"/>
</dbReference>
<feature type="compositionally biased region" description="Basic and acidic residues" evidence="1">
    <location>
        <begin position="162"/>
        <end position="176"/>
    </location>
</feature>